<organismHost>
    <name type="scientific">Cynomys leucurus</name>
    <name type="common">White-tailed prairie dog</name>
    <dbReference type="NCBI Taxonomy" id="99825"/>
</organismHost>
<organismHost>
    <name type="scientific">Mus musculus</name>
    <name type="common">Mouse</name>
    <dbReference type="NCBI Taxonomy" id="10090"/>
</organismHost>
<reference evidence="1 2" key="1">
    <citation type="submission" date="2019-11" db="EMBL/GenBank/DDBJ databases">
        <authorList>
            <person name="Cohen Gihon I."/>
            <person name="Israeli O."/>
            <person name="Shifman O."/>
            <person name="Erez N."/>
            <person name="Melamed S."/>
            <person name="Paran N."/>
            <person name="Beth-Din A."/>
            <person name="Zvi A."/>
        </authorList>
    </citation>
    <scope>NUCLEOTIDE SEQUENCE [LARGE SCALE GENOMIC DNA]</scope>
    <source>
        <strain evidence="1 2">Israel_2018</strain>
    </source>
</reference>
<proteinExistence type="predicted"/>
<organismHost>
    <name type="scientific">Cynomys mexicanus</name>
    <name type="common">Mexican prairie dog</name>
    <dbReference type="NCBI Taxonomy" id="99826"/>
</organismHost>
<evidence type="ECO:0000313" key="2">
    <source>
        <dbReference type="Proteomes" id="UP000424348"/>
    </source>
</evidence>
<organism evidence="1 2">
    <name type="scientific">Monkeypox virus</name>
    <name type="common">MPXV</name>
    <dbReference type="NCBI Taxonomy" id="10244"/>
    <lineage>
        <taxon>Viruses</taxon>
        <taxon>Varidnaviria</taxon>
        <taxon>Bamfordvirae</taxon>
        <taxon>Nucleocytoviricota</taxon>
        <taxon>Pokkesviricetes</taxon>
        <taxon>Chitovirales</taxon>
        <taxon>Poxviridae</taxon>
        <taxon>Chordopoxvirinae</taxon>
        <taxon>Orthopoxvirus</taxon>
        <taxon>Orthopoxvirus monkeypox</taxon>
    </lineage>
</organism>
<gene>
    <name evidence="1" type="ORF">PDLMKLCO_00029</name>
</gene>
<evidence type="ECO:0000313" key="1">
    <source>
        <dbReference type="EMBL" id="QGQ59749.1"/>
    </source>
</evidence>
<accession>A0A650BUU0</accession>
<organismHost>
    <name type="scientific">Homo sapiens</name>
    <name type="common">Human</name>
    <dbReference type="NCBI Taxonomy" id="9606"/>
</organismHost>
<evidence type="ECO:0008006" key="3">
    <source>
        <dbReference type="Google" id="ProtNLM"/>
    </source>
</evidence>
<organismHost>
    <name type="scientific">Heliosciurus ruwenzorii</name>
    <name type="common">Ruwenzori sun squirrel</name>
    <dbReference type="NCBI Taxonomy" id="226685"/>
</organismHost>
<dbReference type="SMR" id="A0A650BUU0"/>
<organismHost>
    <name type="scientific">Gliridae</name>
    <name type="common">dormice</name>
    <dbReference type="NCBI Taxonomy" id="30650"/>
</organismHost>
<dbReference type="SUPFAM" id="SSF50249">
    <property type="entry name" value="Nucleic acid-binding proteins"/>
    <property type="match status" value="1"/>
</dbReference>
<sequence length="46" mass="5610">MHMDRYVEYRDKLVGKTVKVKVIRVDYKGCVDINNFYTKHKNKVNY</sequence>
<organismHost>
    <name type="scientific">Cynomys ludovicianus</name>
    <name type="common">Black-tailed prairie dog</name>
    <dbReference type="NCBI Taxonomy" id="45480"/>
</organismHost>
<dbReference type="EMBL" id="MN648051">
    <property type="protein sequence ID" value="QGQ59749.1"/>
    <property type="molecule type" value="Genomic_DNA"/>
</dbReference>
<dbReference type="Proteomes" id="UP000424348">
    <property type="component" value="Genome"/>
</dbReference>
<dbReference type="Gene3D" id="2.40.50.140">
    <property type="entry name" value="Nucleic acid-binding proteins"/>
    <property type="match status" value="1"/>
</dbReference>
<organismHost>
    <name type="scientific">Cynomys parvidens</name>
    <name type="common">Utah prairie dog</name>
    <dbReference type="NCBI Taxonomy" id="99827"/>
</organismHost>
<protein>
    <recommendedName>
        <fullName evidence="3">Interferon resistance protein</fullName>
    </recommendedName>
</protein>
<name>A0A650BUU0_MONPV</name>
<organismHost>
    <name type="scientific">Cynomys gunnisoni</name>
    <name type="common">Gunnison's prairie dog</name>
    <name type="synonym">Spermophilus gunnisoni</name>
    <dbReference type="NCBI Taxonomy" id="45479"/>
</organismHost>
<dbReference type="InterPro" id="IPR012340">
    <property type="entry name" value="NA-bd_OB-fold"/>
</dbReference>